<evidence type="ECO:0000313" key="3">
    <source>
        <dbReference type="Proteomes" id="UP001300502"/>
    </source>
</evidence>
<feature type="region of interest" description="Disordered" evidence="1">
    <location>
        <begin position="1"/>
        <end position="22"/>
    </location>
</feature>
<gene>
    <name evidence="2" type="ORF">GAYE_SCF17G3755</name>
</gene>
<dbReference type="EMBL" id="JANCYU010000034">
    <property type="protein sequence ID" value="KAK4525846.1"/>
    <property type="molecule type" value="Genomic_DNA"/>
</dbReference>
<evidence type="ECO:0000313" key="2">
    <source>
        <dbReference type="EMBL" id="KAK4525846.1"/>
    </source>
</evidence>
<dbReference type="AlphaFoldDB" id="A0AAV9IF56"/>
<organism evidence="2 3">
    <name type="scientific">Galdieria yellowstonensis</name>
    <dbReference type="NCBI Taxonomy" id="3028027"/>
    <lineage>
        <taxon>Eukaryota</taxon>
        <taxon>Rhodophyta</taxon>
        <taxon>Bangiophyceae</taxon>
        <taxon>Galdieriales</taxon>
        <taxon>Galdieriaceae</taxon>
        <taxon>Galdieria</taxon>
    </lineage>
</organism>
<evidence type="ECO:0000256" key="1">
    <source>
        <dbReference type="SAM" id="MobiDB-lite"/>
    </source>
</evidence>
<accession>A0AAV9IF56</accession>
<comment type="caution">
    <text evidence="2">The sequence shown here is derived from an EMBL/GenBank/DDBJ whole genome shotgun (WGS) entry which is preliminary data.</text>
</comment>
<reference evidence="2 3" key="1">
    <citation type="submission" date="2022-07" db="EMBL/GenBank/DDBJ databases">
        <title>Genome-wide signatures of adaptation to extreme environments.</title>
        <authorList>
            <person name="Cho C.H."/>
            <person name="Yoon H.S."/>
        </authorList>
    </citation>
    <scope>NUCLEOTIDE SEQUENCE [LARGE SCALE GENOMIC DNA]</scope>
    <source>
        <strain evidence="2 3">108.79 E11</strain>
    </source>
</reference>
<dbReference type="Proteomes" id="UP001300502">
    <property type="component" value="Unassembled WGS sequence"/>
</dbReference>
<feature type="region of interest" description="Disordered" evidence="1">
    <location>
        <begin position="56"/>
        <end position="75"/>
    </location>
</feature>
<keyword evidence="3" id="KW-1185">Reference proteome</keyword>
<protein>
    <submittedName>
        <fullName evidence="2">Uncharacterized protein</fullName>
    </submittedName>
</protein>
<proteinExistence type="predicted"/>
<dbReference type="SUPFAM" id="SSF48452">
    <property type="entry name" value="TPR-like"/>
    <property type="match status" value="1"/>
</dbReference>
<dbReference type="InterPro" id="IPR011990">
    <property type="entry name" value="TPR-like_helical_dom_sf"/>
</dbReference>
<dbReference type="Gene3D" id="1.25.40.10">
    <property type="entry name" value="Tetratricopeptide repeat domain"/>
    <property type="match status" value="1"/>
</dbReference>
<sequence length="608" mass="70784">MSSSVTPQRTGRPPLFFANKPDAELTEEEKRLKAQILKRRERQKRAYRRKKLSRTIDSLHSESTKNNSTSNSTEEDLKLTHFTRSNLSSVYPSISQFITLRKYFVVELEQGLSTLDDIARKLLEVALVFPNSFTLEAATVVGNFTNSKEVAETVWQLLWKGFLYLDEDIRLSLHPLVKRYLSWHCLTRMNSLDRRLSFEDTETTLYQYFYDQIKERVRDHKIYVSGLERKISMRFIDRERDNILVCLKYARRKSKQCLQDFLSNGGSIFRFGIGAENRLHYFGDALGLCCCSEFSCSSHSNWKSSQFNLPSNDSWNTEQEAILLYHLAESYADAMQWENAEIFARRSIQVIEKLHLEVSSSCYFPPLLLLGNILYETERLEEARVSVLSALDSIRRFGLHYSSYTANAYIILINIFLQEKDILSAQQTASELLEIVEKIGFHDLPLFSDTMGTFGLISYASGDYVEAERKLRLALESLRSWSCSYLWFDVPRKHCMHLDLWLMDWLSRVLNAQGKNEEADKFKERVEMIATERDICLRYVSDTSVSPHRWTFPDLGGYSPLLPYEWKNNSLDFVELENTQEVASNDSWNTFSLSMMPSVQRVFMKHVC</sequence>
<name>A0AAV9IF56_9RHOD</name>